<evidence type="ECO:0000256" key="1">
    <source>
        <dbReference type="SAM" id="Phobius"/>
    </source>
</evidence>
<feature type="transmembrane region" description="Helical" evidence="1">
    <location>
        <begin position="131"/>
        <end position="151"/>
    </location>
</feature>
<feature type="transmembrane region" description="Helical" evidence="1">
    <location>
        <begin position="7"/>
        <end position="28"/>
    </location>
</feature>
<evidence type="ECO:0000313" key="2">
    <source>
        <dbReference type="EMBL" id="GGA07969.1"/>
    </source>
</evidence>
<protein>
    <submittedName>
        <fullName evidence="2">MFS transporter</fullName>
    </submittedName>
</protein>
<reference evidence="2" key="2">
    <citation type="submission" date="2020-09" db="EMBL/GenBank/DDBJ databases">
        <authorList>
            <person name="Sun Q."/>
            <person name="Zhou Y."/>
        </authorList>
    </citation>
    <scope>NUCLEOTIDE SEQUENCE</scope>
    <source>
        <strain evidence="2">CGMCC 1.12785</strain>
    </source>
</reference>
<feature type="transmembrane region" description="Helical" evidence="1">
    <location>
        <begin position="93"/>
        <end position="119"/>
    </location>
</feature>
<feature type="transmembrane region" description="Helical" evidence="1">
    <location>
        <begin position="323"/>
        <end position="342"/>
    </location>
</feature>
<dbReference type="Proteomes" id="UP000616114">
    <property type="component" value="Unassembled WGS sequence"/>
</dbReference>
<evidence type="ECO:0000313" key="3">
    <source>
        <dbReference type="Proteomes" id="UP000616114"/>
    </source>
</evidence>
<dbReference type="InterPro" id="IPR036259">
    <property type="entry name" value="MFS_trans_sf"/>
</dbReference>
<feature type="transmembrane region" description="Helical" evidence="1">
    <location>
        <begin position="40"/>
        <end position="61"/>
    </location>
</feature>
<dbReference type="Pfam" id="PF07690">
    <property type="entry name" value="MFS_1"/>
    <property type="match status" value="1"/>
</dbReference>
<feature type="transmembrane region" description="Helical" evidence="1">
    <location>
        <begin position="289"/>
        <end position="311"/>
    </location>
</feature>
<keyword evidence="1" id="KW-1133">Transmembrane helix</keyword>
<dbReference type="RefSeq" id="WP_188549681.1">
    <property type="nucleotide sequence ID" value="NZ_BMFY01000003.1"/>
</dbReference>
<name>A0A8J2TWE0_9MICO</name>
<feature type="transmembrane region" description="Helical" evidence="1">
    <location>
        <begin position="157"/>
        <end position="176"/>
    </location>
</feature>
<accession>A0A8J2TWE0</accession>
<dbReference type="AlphaFoldDB" id="A0A8J2TWE0"/>
<keyword evidence="1" id="KW-0472">Membrane</keyword>
<gene>
    <name evidence="2" type="ORF">GCM10011333_08470</name>
</gene>
<feature type="transmembrane region" description="Helical" evidence="1">
    <location>
        <begin position="197"/>
        <end position="220"/>
    </location>
</feature>
<keyword evidence="3" id="KW-1185">Reference proteome</keyword>
<dbReference type="InterPro" id="IPR011701">
    <property type="entry name" value="MFS"/>
</dbReference>
<comment type="caution">
    <text evidence="2">The sequence shown here is derived from an EMBL/GenBank/DDBJ whole genome shotgun (WGS) entry which is preliminary data.</text>
</comment>
<sequence length="377" mass="36526">MRARVPVMALTAAASAGVAIFFTLYSLIPVTRGEEAGLSSLFAGTMMVFVMGVQVFTPALVRRFSLRGVLIASLLVLAAGALLTGIASGTAALLAGAVASGSGFGVLIVAGAQGVALLVPPGRLGRALGTYGLVTMASSALGSPAGLHIALTFSSQVFGVCAVAAGLIAAVASLGVPPGVGKAGTSTPASASGPRGVPALVSGAPWLVLAVLLVAVVLLSHGLSSLPVLAAAHGSAAVTVFAVQVGNALGRGIGGELEARITTRATLIAGVLLLAAGGALGVATGGQGAVITAGALIGLGVGIVQTVTLHTAMRRMDSGRASVVWNLAVDGGLWAGGVLWGIAIASGFVVAGALVLSVLLLGITAVAVLRLPGHGDR</sequence>
<reference evidence="2" key="1">
    <citation type="journal article" date="2014" name="Int. J. Syst. Evol. Microbiol.">
        <title>Complete genome sequence of Corynebacterium casei LMG S-19264T (=DSM 44701T), isolated from a smear-ripened cheese.</title>
        <authorList>
            <consortium name="US DOE Joint Genome Institute (JGI-PGF)"/>
            <person name="Walter F."/>
            <person name="Albersmeier A."/>
            <person name="Kalinowski J."/>
            <person name="Ruckert C."/>
        </authorList>
    </citation>
    <scope>NUCLEOTIDE SEQUENCE</scope>
    <source>
        <strain evidence="2">CGMCC 1.12785</strain>
    </source>
</reference>
<keyword evidence="1" id="KW-0812">Transmembrane</keyword>
<organism evidence="2 3">
    <name type="scientific">Sediminivirga luteola</name>
    <dbReference type="NCBI Taxonomy" id="1774748"/>
    <lineage>
        <taxon>Bacteria</taxon>
        <taxon>Bacillati</taxon>
        <taxon>Actinomycetota</taxon>
        <taxon>Actinomycetes</taxon>
        <taxon>Micrococcales</taxon>
        <taxon>Brevibacteriaceae</taxon>
        <taxon>Sediminivirga</taxon>
    </lineage>
</organism>
<dbReference type="EMBL" id="BMFY01000003">
    <property type="protein sequence ID" value="GGA07969.1"/>
    <property type="molecule type" value="Genomic_DNA"/>
</dbReference>
<feature type="transmembrane region" description="Helical" evidence="1">
    <location>
        <begin position="348"/>
        <end position="369"/>
    </location>
</feature>
<dbReference type="GO" id="GO:0022857">
    <property type="term" value="F:transmembrane transporter activity"/>
    <property type="evidence" value="ECO:0007669"/>
    <property type="project" value="InterPro"/>
</dbReference>
<feature type="transmembrane region" description="Helical" evidence="1">
    <location>
        <begin position="261"/>
        <end position="283"/>
    </location>
</feature>
<feature type="transmembrane region" description="Helical" evidence="1">
    <location>
        <begin position="226"/>
        <end position="249"/>
    </location>
</feature>
<feature type="transmembrane region" description="Helical" evidence="1">
    <location>
        <begin position="68"/>
        <end position="87"/>
    </location>
</feature>
<dbReference type="Gene3D" id="1.20.1250.20">
    <property type="entry name" value="MFS general substrate transporter like domains"/>
    <property type="match status" value="1"/>
</dbReference>
<proteinExistence type="predicted"/>
<dbReference type="SUPFAM" id="SSF103473">
    <property type="entry name" value="MFS general substrate transporter"/>
    <property type="match status" value="1"/>
</dbReference>